<dbReference type="SUPFAM" id="SSF48726">
    <property type="entry name" value="Immunoglobulin"/>
    <property type="match status" value="1"/>
</dbReference>
<dbReference type="Gene3D" id="2.60.40.10">
    <property type="entry name" value="Immunoglobulins"/>
    <property type="match status" value="1"/>
</dbReference>
<feature type="region of interest" description="Disordered" evidence="1">
    <location>
        <begin position="89"/>
        <end position="122"/>
    </location>
</feature>
<comment type="caution">
    <text evidence="2">The sequence shown here is derived from an EMBL/GenBank/DDBJ whole genome shotgun (WGS) entry which is preliminary data.</text>
</comment>
<accession>A0A2P4SGE2</accession>
<dbReference type="PANTHER" id="PTHR23266">
    <property type="entry name" value="IMMUNOGLOBULIN HEAVY CHAIN"/>
    <property type="match status" value="1"/>
</dbReference>
<dbReference type="Proteomes" id="UP000237246">
    <property type="component" value="Unassembled WGS sequence"/>
</dbReference>
<name>A0A2P4SGE2_BAMTH</name>
<evidence type="ECO:0000313" key="2">
    <source>
        <dbReference type="EMBL" id="POI23187.1"/>
    </source>
</evidence>
<proteinExistence type="predicted"/>
<dbReference type="EMBL" id="PPHD01051121">
    <property type="protein sequence ID" value="POI23187.1"/>
    <property type="molecule type" value="Genomic_DNA"/>
</dbReference>
<reference evidence="2 3" key="1">
    <citation type="submission" date="2018-01" db="EMBL/GenBank/DDBJ databases">
        <title>Comparison of the Chinese Bamboo Partridge and Red Junglefowl genome sequences highlights the importance of demography in genome evolution.</title>
        <authorList>
            <person name="Tiley G.P."/>
            <person name="Kimball R.T."/>
            <person name="Braun E.L."/>
            <person name="Burleigh J.G."/>
        </authorList>
    </citation>
    <scope>NUCLEOTIDE SEQUENCE [LARGE SCALE GENOMIC DNA]</scope>
    <source>
        <strain evidence="2">RTK389</strain>
        <tissue evidence="2">Blood</tissue>
    </source>
</reference>
<dbReference type="InterPro" id="IPR050199">
    <property type="entry name" value="IgHV"/>
</dbReference>
<keyword evidence="3" id="KW-1185">Reference proteome</keyword>
<feature type="compositionally biased region" description="Polar residues" evidence="1">
    <location>
        <begin position="89"/>
        <end position="100"/>
    </location>
</feature>
<organism evidence="2 3">
    <name type="scientific">Bambusicola thoracicus</name>
    <name type="common">Chinese bamboo-partridge</name>
    <name type="synonym">Perdix thoracica</name>
    <dbReference type="NCBI Taxonomy" id="9083"/>
    <lineage>
        <taxon>Eukaryota</taxon>
        <taxon>Metazoa</taxon>
        <taxon>Chordata</taxon>
        <taxon>Craniata</taxon>
        <taxon>Vertebrata</taxon>
        <taxon>Euteleostomi</taxon>
        <taxon>Archelosauria</taxon>
        <taxon>Archosauria</taxon>
        <taxon>Dinosauria</taxon>
        <taxon>Saurischia</taxon>
        <taxon>Theropoda</taxon>
        <taxon>Coelurosauria</taxon>
        <taxon>Aves</taxon>
        <taxon>Neognathae</taxon>
        <taxon>Galloanserae</taxon>
        <taxon>Galliformes</taxon>
        <taxon>Phasianidae</taxon>
        <taxon>Perdicinae</taxon>
        <taxon>Bambusicola</taxon>
    </lineage>
</organism>
<evidence type="ECO:0000256" key="1">
    <source>
        <dbReference type="SAM" id="MobiDB-lite"/>
    </source>
</evidence>
<dbReference type="InterPro" id="IPR036179">
    <property type="entry name" value="Ig-like_dom_sf"/>
</dbReference>
<protein>
    <recommendedName>
        <fullName evidence="4">Immunoglobulin V-set domain-containing protein</fullName>
    </recommendedName>
</protein>
<dbReference type="InterPro" id="IPR013783">
    <property type="entry name" value="Ig-like_fold"/>
</dbReference>
<feature type="compositionally biased region" description="Basic and acidic residues" evidence="1">
    <location>
        <begin position="102"/>
        <end position="122"/>
    </location>
</feature>
<dbReference type="AlphaFoldDB" id="A0A2P4SGE2"/>
<dbReference type="OrthoDB" id="9118738at2759"/>
<sequence>MISKDGSSTDYGAAVKGRATISRDNGQSTVRLQLNDLRAEDTGVYYCAKSAYGSSCAGCAEDIDVNAGFGGVTYSPDGEVRARGMELSSECTELSPNPQQRAHKDGTEHRNVRKDWDGYGYG</sequence>
<gene>
    <name evidence="2" type="ORF">CIB84_013065</name>
</gene>
<evidence type="ECO:0008006" key="4">
    <source>
        <dbReference type="Google" id="ProtNLM"/>
    </source>
</evidence>
<evidence type="ECO:0000313" key="3">
    <source>
        <dbReference type="Proteomes" id="UP000237246"/>
    </source>
</evidence>